<dbReference type="PANTHER" id="PTHR30007:SF1">
    <property type="entry name" value="BLR1914 PROTEIN"/>
    <property type="match status" value="1"/>
</dbReference>
<evidence type="ECO:0000256" key="1">
    <source>
        <dbReference type="SAM" id="MobiDB-lite"/>
    </source>
</evidence>
<dbReference type="Proteomes" id="UP000003963">
    <property type="component" value="Unassembled WGS sequence"/>
</dbReference>
<dbReference type="HOGENOM" id="CLU_055261_9_2_11"/>
<evidence type="ECO:0000313" key="3">
    <source>
        <dbReference type="EMBL" id="EFL20320.1"/>
    </source>
</evidence>
<reference evidence="3 5" key="1">
    <citation type="submission" date="2009-02" db="EMBL/GenBank/DDBJ databases">
        <title>Annotation of Streptomyces hygroscopicus strain ATCC 53653.</title>
        <authorList>
            <consortium name="The Broad Institute Genome Sequencing Platform"/>
            <consortium name="Broad Institute Microbial Sequencing Center"/>
            <person name="Fischbach M."/>
            <person name="Godfrey P."/>
            <person name="Ward D."/>
            <person name="Young S."/>
            <person name="Zeng Q."/>
            <person name="Koehrsen M."/>
            <person name="Alvarado L."/>
            <person name="Berlin A.M."/>
            <person name="Bochicchio J."/>
            <person name="Borenstein D."/>
            <person name="Chapman S.B."/>
            <person name="Chen Z."/>
            <person name="Engels R."/>
            <person name="Freedman E."/>
            <person name="Gellesch M."/>
            <person name="Goldberg J."/>
            <person name="Griggs A."/>
            <person name="Gujja S."/>
            <person name="Heilman E.R."/>
            <person name="Heiman D.I."/>
            <person name="Hepburn T.A."/>
            <person name="Howarth C."/>
            <person name="Jen D."/>
            <person name="Larson L."/>
            <person name="Lewis B."/>
            <person name="Mehta T."/>
            <person name="Park D."/>
            <person name="Pearson M."/>
            <person name="Richards J."/>
            <person name="Roberts A."/>
            <person name="Saif S."/>
            <person name="Shea T.D."/>
            <person name="Shenoy N."/>
            <person name="Sisk P."/>
            <person name="Stolte C."/>
            <person name="Sykes S.N."/>
            <person name="Thomson T."/>
            <person name="Walk T."/>
            <person name="White J."/>
            <person name="Yandava C."/>
            <person name="Straight P."/>
            <person name="Clardy J."/>
            <person name="Hung D."/>
            <person name="Kolter R."/>
            <person name="Mekalanos J."/>
            <person name="Walker S."/>
            <person name="Walsh C.T."/>
            <person name="Wieland-Brown L.C."/>
            <person name="Haas B."/>
            <person name="Nusbaum C."/>
            <person name="Birren B."/>
        </authorList>
    </citation>
    <scope>NUCLEOTIDE SEQUENCE [LARGE SCALE GENOMIC DNA]</scope>
    <source>
        <strain evidence="3 5">ATCC 53653</strain>
    </source>
</reference>
<dbReference type="AlphaFoldDB" id="D9W5W4"/>
<organism evidence="3 5">
    <name type="scientific">Streptomyces himastatinicus ATCC 53653</name>
    <dbReference type="NCBI Taxonomy" id="457427"/>
    <lineage>
        <taxon>Bacteria</taxon>
        <taxon>Bacillati</taxon>
        <taxon>Actinomycetota</taxon>
        <taxon>Actinomycetes</taxon>
        <taxon>Kitasatosporales</taxon>
        <taxon>Streptomycetaceae</taxon>
        <taxon>Streptomyces</taxon>
        <taxon>Streptomyces violaceusniger group</taxon>
    </lineage>
</organism>
<sequence>EGRPARAVPRRADQQNSPGRRPAMPADGAPSDRRAGRRQPPVHPSPEQGGVRLPVGRPRTRPAAVAGDKAYSSRANRAHLRKRRIKAVIPEKKDQAANRRKKGSRGGRPVTHNADLYRDRNTVERAINRLKDWRGIATRYDKTSESYLAGLHLRAATIWISSLLKAN</sequence>
<dbReference type="EMBL" id="GG657754">
    <property type="protein sequence ID" value="EFL23707.1"/>
    <property type="molecule type" value="Genomic_DNA"/>
</dbReference>
<gene>
    <name evidence="3" type="ORF">SSOG_00032</name>
    <name evidence="4" type="ORF">SSOG_03421</name>
</gene>
<feature type="non-terminal residue" evidence="3">
    <location>
        <position position="1"/>
    </location>
</feature>
<keyword evidence="5" id="KW-1185">Reference proteome</keyword>
<dbReference type="STRING" id="457427.SSOG_00032"/>
<evidence type="ECO:0000313" key="5">
    <source>
        <dbReference type="Proteomes" id="UP000003963"/>
    </source>
</evidence>
<evidence type="ECO:0000259" key="2">
    <source>
        <dbReference type="Pfam" id="PF13586"/>
    </source>
</evidence>
<dbReference type="PANTHER" id="PTHR30007">
    <property type="entry name" value="PHP DOMAIN PROTEIN"/>
    <property type="match status" value="1"/>
</dbReference>
<feature type="compositionally biased region" description="Basic residues" evidence="1">
    <location>
        <begin position="76"/>
        <end position="86"/>
    </location>
</feature>
<dbReference type="InterPro" id="IPR025668">
    <property type="entry name" value="Tnp_DDE_dom"/>
</dbReference>
<evidence type="ECO:0000313" key="4">
    <source>
        <dbReference type="EMBL" id="EFL23707.1"/>
    </source>
</evidence>
<proteinExistence type="predicted"/>
<feature type="region of interest" description="Disordered" evidence="1">
    <location>
        <begin position="1"/>
        <end position="113"/>
    </location>
</feature>
<dbReference type="Pfam" id="PF13586">
    <property type="entry name" value="DDE_Tnp_1_2"/>
    <property type="match status" value="1"/>
</dbReference>
<name>D9W5W4_9ACTN</name>
<accession>D9W5W4</accession>
<feature type="domain" description="Transposase DDE" evidence="2">
    <location>
        <begin position="65"/>
        <end position="160"/>
    </location>
</feature>
<dbReference type="EMBL" id="GG657754">
    <property type="protein sequence ID" value="EFL20320.1"/>
    <property type="molecule type" value="Genomic_DNA"/>
</dbReference>
<protein>
    <submittedName>
        <fullName evidence="3">IS4 family transposase</fullName>
    </submittedName>
</protein>